<evidence type="ECO:0000313" key="2">
    <source>
        <dbReference type="EMBL" id="PWJ78995.1"/>
    </source>
</evidence>
<feature type="transmembrane region" description="Helical" evidence="1">
    <location>
        <begin position="35"/>
        <end position="56"/>
    </location>
</feature>
<dbReference type="RefSeq" id="WP_109624427.1">
    <property type="nucleotide sequence ID" value="NZ_CABJAT010000001.1"/>
</dbReference>
<keyword evidence="1" id="KW-0472">Membrane</keyword>
<keyword evidence="3" id="KW-1185">Reference proteome</keyword>
<gene>
    <name evidence="2" type="ORF">C7383_101372</name>
</gene>
<organism evidence="2 3">
    <name type="scientific">Murimonas intestini</name>
    <dbReference type="NCBI Taxonomy" id="1337051"/>
    <lineage>
        <taxon>Bacteria</taxon>
        <taxon>Bacillati</taxon>
        <taxon>Bacillota</taxon>
        <taxon>Clostridia</taxon>
        <taxon>Lachnospirales</taxon>
        <taxon>Lachnospiraceae</taxon>
        <taxon>Murimonas</taxon>
    </lineage>
</organism>
<sequence>MKDMKAFKNAYSLMAVTDIIFGIVLLIWPDVSMKTFCYVLGVMSVIFGLVHIIIYFTRDKMQAMLQMDMVSGICLLAFGIFVLVKPEFIISILPFVVGVIMLLGAVVKFQNCLDMKKLGFTKWYLILVASLLMVGVGIILVINPFEAAEVMMILLGAGLLADGLISLFDIFMLNSLVKKAKKAASEAEAAIITEEPGRKS</sequence>
<feature type="transmembrane region" description="Helical" evidence="1">
    <location>
        <begin position="12"/>
        <end position="29"/>
    </location>
</feature>
<evidence type="ECO:0000313" key="3">
    <source>
        <dbReference type="Proteomes" id="UP000245412"/>
    </source>
</evidence>
<evidence type="ECO:0000256" key="1">
    <source>
        <dbReference type="SAM" id="Phobius"/>
    </source>
</evidence>
<dbReference type="GO" id="GO:0005886">
    <property type="term" value="C:plasma membrane"/>
    <property type="evidence" value="ECO:0007669"/>
    <property type="project" value="TreeGrafter"/>
</dbReference>
<keyword evidence="1" id="KW-1133">Transmembrane helix</keyword>
<feature type="transmembrane region" description="Helical" evidence="1">
    <location>
        <begin position="63"/>
        <end position="82"/>
    </location>
</feature>
<feature type="transmembrane region" description="Helical" evidence="1">
    <location>
        <begin position="151"/>
        <end position="173"/>
    </location>
</feature>
<reference evidence="2 3" key="1">
    <citation type="submission" date="2018-05" db="EMBL/GenBank/DDBJ databases">
        <authorList>
            <person name="Goeker M."/>
            <person name="Huntemann M."/>
            <person name="Clum A."/>
            <person name="Pillay M."/>
            <person name="Palaniappan K."/>
            <person name="Varghese N."/>
            <person name="Mikhailova N."/>
            <person name="Stamatis D."/>
            <person name="Reddy T."/>
            <person name="Daum C."/>
            <person name="Shapiro N."/>
            <person name="Ivanova N."/>
            <person name="Kyrpides N."/>
            <person name="Woyke T."/>
        </authorList>
    </citation>
    <scope>NUCLEOTIDE SEQUENCE [LARGE SCALE GENOMIC DNA]</scope>
    <source>
        <strain evidence="2 3">DSM 26524</strain>
    </source>
</reference>
<dbReference type="InterPro" id="IPR005325">
    <property type="entry name" value="DUF308_memb"/>
</dbReference>
<dbReference type="Pfam" id="PF03729">
    <property type="entry name" value="DUF308"/>
    <property type="match status" value="2"/>
</dbReference>
<dbReference type="PANTHER" id="PTHR34989:SF1">
    <property type="entry name" value="PROTEIN HDED"/>
    <property type="match status" value="1"/>
</dbReference>
<dbReference type="PANTHER" id="PTHR34989">
    <property type="entry name" value="PROTEIN HDED"/>
    <property type="match status" value="1"/>
</dbReference>
<dbReference type="InterPro" id="IPR052712">
    <property type="entry name" value="Acid_resist_chaperone_HdeD"/>
</dbReference>
<feature type="transmembrane region" description="Helical" evidence="1">
    <location>
        <begin position="88"/>
        <end position="111"/>
    </location>
</feature>
<dbReference type="EMBL" id="QGGY01000001">
    <property type="protein sequence ID" value="PWJ78995.1"/>
    <property type="molecule type" value="Genomic_DNA"/>
</dbReference>
<name>A0AB73T9Z1_9FIRM</name>
<accession>A0AB73T9Z1</accession>
<comment type="caution">
    <text evidence="2">The sequence shown here is derived from an EMBL/GenBank/DDBJ whole genome shotgun (WGS) entry which is preliminary data.</text>
</comment>
<protein>
    <submittedName>
        <fullName evidence="2">Uncharacterized membrane protein HdeD (DUF308 family)</fullName>
    </submittedName>
</protein>
<dbReference type="AlphaFoldDB" id="A0AB73T9Z1"/>
<proteinExistence type="predicted"/>
<dbReference type="Proteomes" id="UP000245412">
    <property type="component" value="Unassembled WGS sequence"/>
</dbReference>
<keyword evidence="1" id="KW-0812">Transmembrane</keyword>
<feature type="transmembrane region" description="Helical" evidence="1">
    <location>
        <begin position="123"/>
        <end position="145"/>
    </location>
</feature>